<dbReference type="PANTHER" id="PTHR32125">
    <property type="entry name" value="2-C-METHYL-D-ERYTHRITOL 4-PHOSPHATE CYTIDYLYLTRANSFERASE, CHLOROPLASTIC"/>
    <property type="match status" value="1"/>
</dbReference>
<feature type="site" description="Positions MEP for the nucleophilic attack" evidence="3">
    <location>
        <position position="206"/>
    </location>
</feature>
<dbReference type="CDD" id="cd02516">
    <property type="entry name" value="CDP-ME_synthetase"/>
    <property type="match status" value="1"/>
</dbReference>
<name>A0A9D9IR38_9BACT</name>
<comment type="function">
    <text evidence="3">Catalyzes the formation of 4-diphosphocytidyl-2-C-methyl-D-erythritol from CTP and 2-C-methyl-D-erythritol 4-phosphate (MEP).</text>
</comment>
<organism evidence="4 5">
    <name type="scientific">Candidatus Limisoma faecipullorum</name>
    <dbReference type="NCBI Taxonomy" id="2840854"/>
    <lineage>
        <taxon>Bacteria</taxon>
        <taxon>Pseudomonadati</taxon>
        <taxon>Bacteroidota</taxon>
        <taxon>Bacteroidia</taxon>
        <taxon>Bacteroidales</taxon>
        <taxon>Candidatus Limisoma</taxon>
    </lineage>
</organism>
<dbReference type="SUPFAM" id="SSF53448">
    <property type="entry name" value="Nucleotide-diphospho-sugar transferases"/>
    <property type="match status" value="1"/>
</dbReference>
<dbReference type="InterPro" id="IPR001228">
    <property type="entry name" value="IspD"/>
</dbReference>
<evidence type="ECO:0000256" key="1">
    <source>
        <dbReference type="ARBA" id="ARBA00022679"/>
    </source>
</evidence>
<dbReference type="PANTHER" id="PTHR32125:SF4">
    <property type="entry name" value="2-C-METHYL-D-ERYTHRITOL 4-PHOSPHATE CYTIDYLYLTRANSFERASE, CHLOROPLASTIC"/>
    <property type="match status" value="1"/>
</dbReference>
<dbReference type="Proteomes" id="UP000823598">
    <property type="component" value="Unassembled WGS sequence"/>
</dbReference>
<comment type="caution">
    <text evidence="4">The sequence shown here is derived from an EMBL/GenBank/DDBJ whole genome shotgun (WGS) entry which is preliminary data.</text>
</comment>
<keyword evidence="1 3" id="KW-0808">Transferase</keyword>
<accession>A0A9D9IR38</accession>
<evidence type="ECO:0000256" key="3">
    <source>
        <dbReference type="HAMAP-Rule" id="MF_00108"/>
    </source>
</evidence>
<dbReference type="AlphaFoldDB" id="A0A9D9IR38"/>
<proteinExistence type="inferred from homology"/>
<protein>
    <recommendedName>
        <fullName evidence="3">2-C-methyl-D-erythritol 4-phosphate cytidylyltransferase</fullName>
        <ecNumber evidence="3">2.7.7.60</ecNumber>
    </recommendedName>
    <alternativeName>
        <fullName evidence="3">4-diphosphocytidyl-2C-methyl-D-erythritol synthase</fullName>
    </alternativeName>
    <alternativeName>
        <fullName evidence="3">MEP cytidylyltransferase</fullName>
        <shortName evidence="3">MCT</shortName>
    </alternativeName>
</protein>
<dbReference type="GO" id="GO:0050518">
    <property type="term" value="F:2-C-methyl-D-erythritol 4-phosphate cytidylyltransferase activity"/>
    <property type="evidence" value="ECO:0007669"/>
    <property type="project" value="UniProtKB-UniRule"/>
</dbReference>
<dbReference type="HAMAP" id="MF_00108">
    <property type="entry name" value="IspD"/>
    <property type="match status" value="1"/>
</dbReference>
<comment type="similarity">
    <text evidence="3">Belongs to the IspD/TarI cytidylyltransferase family. IspD subfamily.</text>
</comment>
<comment type="catalytic activity">
    <reaction evidence="3">
        <text>2-C-methyl-D-erythritol 4-phosphate + CTP + H(+) = 4-CDP-2-C-methyl-D-erythritol + diphosphate</text>
        <dbReference type="Rhea" id="RHEA:13429"/>
        <dbReference type="ChEBI" id="CHEBI:15378"/>
        <dbReference type="ChEBI" id="CHEBI:33019"/>
        <dbReference type="ChEBI" id="CHEBI:37563"/>
        <dbReference type="ChEBI" id="CHEBI:57823"/>
        <dbReference type="ChEBI" id="CHEBI:58262"/>
        <dbReference type="EC" id="2.7.7.60"/>
    </reaction>
</comment>
<dbReference type="InterPro" id="IPR029044">
    <property type="entry name" value="Nucleotide-diphossugar_trans"/>
</dbReference>
<dbReference type="FunFam" id="3.90.550.10:FF:000003">
    <property type="entry name" value="2-C-methyl-D-erythritol 4-phosphate cytidylyltransferase"/>
    <property type="match status" value="1"/>
</dbReference>
<evidence type="ECO:0000313" key="5">
    <source>
        <dbReference type="Proteomes" id="UP000823598"/>
    </source>
</evidence>
<dbReference type="NCBIfam" id="NF001186">
    <property type="entry name" value="PRK00155.2-3"/>
    <property type="match status" value="1"/>
</dbReference>
<dbReference type="GO" id="GO:0019288">
    <property type="term" value="P:isopentenyl diphosphate biosynthetic process, methylerythritol 4-phosphate pathway"/>
    <property type="evidence" value="ECO:0007669"/>
    <property type="project" value="UniProtKB-UniRule"/>
</dbReference>
<keyword evidence="2 3" id="KW-0548">Nucleotidyltransferase</keyword>
<feature type="site" description="Transition state stabilizer" evidence="3">
    <location>
        <position position="22"/>
    </location>
</feature>
<dbReference type="NCBIfam" id="TIGR00453">
    <property type="entry name" value="ispD"/>
    <property type="match status" value="1"/>
</dbReference>
<reference evidence="4" key="2">
    <citation type="journal article" date="2021" name="PeerJ">
        <title>Extensive microbial diversity within the chicken gut microbiome revealed by metagenomics and culture.</title>
        <authorList>
            <person name="Gilroy R."/>
            <person name="Ravi A."/>
            <person name="Getino M."/>
            <person name="Pursley I."/>
            <person name="Horton D.L."/>
            <person name="Alikhan N.F."/>
            <person name="Baker D."/>
            <person name="Gharbi K."/>
            <person name="Hall N."/>
            <person name="Watson M."/>
            <person name="Adriaenssens E.M."/>
            <person name="Foster-Nyarko E."/>
            <person name="Jarju S."/>
            <person name="Secka A."/>
            <person name="Antonio M."/>
            <person name="Oren A."/>
            <person name="Chaudhuri R.R."/>
            <person name="La Ragione R."/>
            <person name="Hildebrand F."/>
            <person name="Pallen M.J."/>
        </authorList>
    </citation>
    <scope>NUCLEOTIDE SEQUENCE</scope>
    <source>
        <strain evidence="4">6919</strain>
    </source>
</reference>
<feature type="site" description="Transition state stabilizer" evidence="3">
    <location>
        <position position="15"/>
    </location>
</feature>
<keyword evidence="3" id="KW-0414">Isoprene biosynthesis</keyword>
<comment type="pathway">
    <text evidence="3">Isoprenoid biosynthesis; isopentenyl diphosphate biosynthesis via DXP pathway; isopentenyl diphosphate from 1-deoxy-D-xylulose 5-phosphate: step 2/6.</text>
</comment>
<dbReference type="Pfam" id="PF01128">
    <property type="entry name" value="IspD"/>
    <property type="match status" value="1"/>
</dbReference>
<dbReference type="InterPro" id="IPR050088">
    <property type="entry name" value="IspD/TarI_cytidylyltransf_bact"/>
</dbReference>
<sequence length="224" mass="24759">MNRYTIIVAGGSGSRFGATIPKQFVALAGKPLLMHTIKAFHNYDNAMKIIVALPAEHMSLWQDLCLQHSFEIKHLAIEGGSNRFESVRNALETIKDSKGLVAIHDGARPLVTKELIQKGFETAEMCGTAIPAVPVTDSIRQLDRQGSHTVNRESFVAVQTPQIFNLEILQKAYTADYSPMFTDDASVVEFNGQSVTLYDGSSENIKITRPIDLKIAETILIDRK</sequence>
<evidence type="ECO:0000313" key="4">
    <source>
        <dbReference type="EMBL" id="MBO8476820.1"/>
    </source>
</evidence>
<dbReference type="Gene3D" id="3.90.550.10">
    <property type="entry name" value="Spore Coat Polysaccharide Biosynthesis Protein SpsA, Chain A"/>
    <property type="match status" value="1"/>
</dbReference>
<dbReference type="EC" id="2.7.7.60" evidence="3"/>
<reference evidence="4" key="1">
    <citation type="submission" date="2020-10" db="EMBL/GenBank/DDBJ databases">
        <authorList>
            <person name="Gilroy R."/>
        </authorList>
    </citation>
    <scope>NUCLEOTIDE SEQUENCE</scope>
    <source>
        <strain evidence="4">6919</strain>
    </source>
</reference>
<gene>
    <name evidence="3" type="primary">ispD</name>
    <name evidence="4" type="ORF">IAB88_07485</name>
</gene>
<dbReference type="InterPro" id="IPR034683">
    <property type="entry name" value="IspD/TarI"/>
</dbReference>
<evidence type="ECO:0000256" key="2">
    <source>
        <dbReference type="ARBA" id="ARBA00022695"/>
    </source>
</evidence>
<feature type="site" description="Positions MEP for the nucleophilic attack" evidence="3">
    <location>
        <position position="152"/>
    </location>
</feature>
<dbReference type="EMBL" id="JADIMC010000085">
    <property type="protein sequence ID" value="MBO8476820.1"/>
    <property type="molecule type" value="Genomic_DNA"/>
</dbReference>